<evidence type="ECO:0000313" key="6">
    <source>
        <dbReference type="EMBL" id="KKL56333.1"/>
    </source>
</evidence>
<dbReference type="PANTHER" id="PTHR46193">
    <property type="entry name" value="6-PHOSPHOGLUCONATE PHOSPHATASE"/>
    <property type="match status" value="1"/>
</dbReference>
<dbReference type="GO" id="GO:0046872">
    <property type="term" value="F:metal ion binding"/>
    <property type="evidence" value="ECO:0007669"/>
    <property type="project" value="UniProtKB-KW"/>
</dbReference>
<dbReference type="GO" id="GO:0003824">
    <property type="term" value="F:catalytic activity"/>
    <property type="evidence" value="ECO:0007669"/>
    <property type="project" value="UniProtKB-ARBA"/>
</dbReference>
<accession>A0A0F9D3L3</accession>
<dbReference type="InterPro" id="IPR036412">
    <property type="entry name" value="HAD-like_sf"/>
</dbReference>
<evidence type="ECO:0000256" key="2">
    <source>
        <dbReference type="ARBA" id="ARBA00022723"/>
    </source>
</evidence>
<dbReference type="InterPro" id="IPR023198">
    <property type="entry name" value="PGP-like_dom2"/>
</dbReference>
<dbReference type="SUPFAM" id="SSF56784">
    <property type="entry name" value="HAD-like"/>
    <property type="match status" value="1"/>
</dbReference>
<evidence type="ECO:0000256" key="5">
    <source>
        <dbReference type="SAM" id="MobiDB-lite"/>
    </source>
</evidence>
<evidence type="ECO:0000256" key="4">
    <source>
        <dbReference type="ARBA" id="ARBA00023277"/>
    </source>
</evidence>
<dbReference type="AlphaFoldDB" id="A0A0F9D3L3"/>
<dbReference type="InterPro" id="IPR051600">
    <property type="entry name" value="Beta-PGM-like"/>
</dbReference>
<proteinExistence type="predicted"/>
<reference evidence="6" key="1">
    <citation type="journal article" date="2015" name="Nature">
        <title>Complex archaea that bridge the gap between prokaryotes and eukaryotes.</title>
        <authorList>
            <person name="Spang A."/>
            <person name="Saw J.H."/>
            <person name="Jorgensen S.L."/>
            <person name="Zaremba-Niedzwiedzka K."/>
            <person name="Martijn J."/>
            <person name="Lind A.E."/>
            <person name="van Eijk R."/>
            <person name="Schleper C."/>
            <person name="Guy L."/>
            <person name="Ettema T.J."/>
        </authorList>
    </citation>
    <scope>NUCLEOTIDE SEQUENCE</scope>
</reference>
<dbReference type="PRINTS" id="PR00413">
    <property type="entry name" value="HADHALOGNASE"/>
</dbReference>
<dbReference type="Gene3D" id="3.40.50.1000">
    <property type="entry name" value="HAD superfamily/HAD-like"/>
    <property type="match status" value="1"/>
</dbReference>
<comment type="caution">
    <text evidence="6">The sequence shown here is derived from an EMBL/GenBank/DDBJ whole genome shotgun (WGS) entry which is preliminary data.</text>
</comment>
<organism evidence="6">
    <name type="scientific">marine sediment metagenome</name>
    <dbReference type="NCBI Taxonomy" id="412755"/>
    <lineage>
        <taxon>unclassified sequences</taxon>
        <taxon>metagenomes</taxon>
        <taxon>ecological metagenomes</taxon>
    </lineage>
</organism>
<sequence>MIRAIVFDLDGVLVQSEKLKAQAYAIAVQRLRGLSEPDPRAIEAYRATVGTDKEAASRFVMHELGLEQHLRPLMPQYSAGEPWQVLTEMRTAIYDEMVADPQVLRDNQWPHTVGLLRLAKENGCRTALATNSELSNVLHVLHALDLERSLDLVLTREDVEKPKPDPEIYLLAAQRFELPSEEMLVVEDSPNGVRAAVAAGMNVIAFATPFTVKGLHESKVLDHKWILHESDKLLDMAQRVIREHERNVHGVKDPRETQLEDPPAPEEDRADAG</sequence>
<keyword evidence="3" id="KW-0460">Magnesium</keyword>
<dbReference type="NCBIfam" id="TIGR01509">
    <property type="entry name" value="HAD-SF-IA-v3"/>
    <property type="match status" value="1"/>
</dbReference>
<dbReference type="Gene3D" id="1.10.150.240">
    <property type="entry name" value="Putative phosphatase, domain 2"/>
    <property type="match status" value="1"/>
</dbReference>
<keyword evidence="4" id="KW-0119">Carbohydrate metabolism</keyword>
<gene>
    <name evidence="6" type="ORF">LCGC14_2246450</name>
</gene>
<dbReference type="SFLD" id="SFLDG01129">
    <property type="entry name" value="C1.5:_HAD__Beta-PGM__Phosphata"/>
    <property type="match status" value="1"/>
</dbReference>
<name>A0A0F9D3L3_9ZZZZ</name>
<protein>
    <recommendedName>
        <fullName evidence="7">HAD family phosphatase</fullName>
    </recommendedName>
</protein>
<comment type="cofactor">
    <cofactor evidence="1">
        <name>Mg(2+)</name>
        <dbReference type="ChEBI" id="CHEBI:18420"/>
    </cofactor>
</comment>
<dbReference type="SFLD" id="SFLDS00003">
    <property type="entry name" value="Haloacid_Dehalogenase"/>
    <property type="match status" value="1"/>
</dbReference>
<feature type="region of interest" description="Disordered" evidence="5">
    <location>
        <begin position="245"/>
        <end position="273"/>
    </location>
</feature>
<feature type="compositionally biased region" description="Basic and acidic residues" evidence="5">
    <location>
        <begin position="245"/>
        <end position="258"/>
    </location>
</feature>
<dbReference type="Pfam" id="PF00702">
    <property type="entry name" value="Hydrolase"/>
    <property type="match status" value="1"/>
</dbReference>
<keyword evidence="2" id="KW-0479">Metal-binding</keyword>
<dbReference type="InterPro" id="IPR006439">
    <property type="entry name" value="HAD-SF_hydro_IA"/>
</dbReference>
<evidence type="ECO:0000256" key="3">
    <source>
        <dbReference type="ARBA" id="ARBA00022842"/>
    </source>
</evidence>
<evidence type="ECO:0000256" key="1">
    <source>
        <dbReference type="ARBA" id="ARBA00001946"/>
    </source>
</evidence>
<dbReference type="EMBL" id="LAZR01030530">
    <property type="protein sequence ID" value="KKL56333.1"/>
    <property type="molecule type" value="Genomic_DNA"/>
</dbReference>
<evidence type="ECO:0008006" key="7">
    <source>
        <dbReference type="Google" id="ProtNLM"/>
    </source>
</evidence>
<dbReference type="InterPro" id="IPR023214">
    <property type="entry name" value="HAD_sf"/>
</dbReference>
<dbReference type="PANTHER" id="PTHR46193:SF18">
    <property type="entry name" value="HEXITOL PHOSPHATASE B"/>
    <property type="match status" value="1"/>
</dbReference>